<evidence type="ECO:0000256" key="19">
    <source>
        <dbReference type="SAM" id="MobiDB-lite"/>
    </source>
</evidence>
<feature type="disulfide bond" evidence="17">
    <location>
        <begin position="196"/>
        <end position="228"/>
    </location>
</feature>
<evidence type="ECO:0000256" key="3">
    <source>
        <dbReference type="ARBA" id="ARBA00006873"/>
    </source>
</evidence>
<evidence type="ECO:0000256" key="11">
    <source>
        <dbReference type="ARBA" id="ARBA00023157"/>
    </source>
</evidence>
<dbReference type="InterPro" id="IPR000823">
    <property type="entry name" value="Peroxidase_pln"/>
</dbReference>
<feature type="region of interest" description="Disordered" evidence="19">
    <location>
        <begin position="137"/>
        <end position="158"/>
    </location>
</feature>
<feature type="binding site" evidence="15">
    <location>
        <position position="72"/>
    </location>
    <ligand>
        <name>Ca(2+)</name>
        <dbReference type="ChEBI" id="CHEBI:29108"/>
        <label>1</label>
    </ligand>
</feature>
<feature type="signal peptide" evidence="18">
    <location>
        <begin position="1"/>
        <end position="23"/>
    </location>
</feature>
<evidence type="ECO:0000256" key="9">
    <source>
        <dbReference type="ARBA" id="ARBA00023002"/>
    </source>
</evidence>
<dbReference type="Proteomes" id="UP000298416">
    <property type="component" value="Unassembled WGS sequence"/>
</dbReference>
<evidence type="ECO:0000256" key="14">
    <source>
        <dbReference type="PIRSR" id="PIRSR600823-2"/>
    </source>
</evidence>
<name>A0A8X8Z3M5_SALSN</name>
<evidence type="ECO:0000256" key="5">
    <source>
        <dbReference type="ARBA" id="ARBA00022559"/>
    </source>
</evidence>
<dbReference type="InterPro" id="IPR033905">
    <property type="entry name" value="Secretory_peroxidase"/>
</dbReference>
<comment type="cofactor">
    <cofactor evidence="15 18">
        <name>Ca(2+)</name>
        <dbReference type="ChEBI" id="CHEBI:29108"/>
    </cofactor>
    <text evidence="15 18">Binds 2 calcium ions per subunit.</text>
</comment>
<feature type="binding site" evidence="15">
    <location>
        <position position="190"/>
    </location>
    <ligand>
        <name>Ca(2+)</name>
        <dbReference type="ChEBI" id="CHEBI:29108"/>
        <label>2</label>
    </ligand>
</feature>
<dbReference type="GO" id="GO:0020037">
    <property type="term" value="F:heme binding"/>
    <property type="evidence" value="ECO:0007669"/>
    <property type="project" value="UniProtKB-UniRule"/>
</dbReference>
<feature type="active site" description="Proton acceptor" evidence="13">
    <location>
        <position position="64"/>
    </location>
</feature>
<dbReference type="InterPro" id="IPR019793">
    <property type="entry name" value="Peroxidases_heam-ligand_BS"/>
</dbReference>
<comment type="function">
    <text evidence="2">Removal of H(2)O(2), oxidation of toxic reductants, biosynthesis and degradation of lignin, suberization, auxin catabolism, response to environmental stresses such as wounding, pathogen attack and oxidative stress. These functions might be dependent on each isozyme/isoform in each plant tissue.</text>
</comment>
<dbReference type="OrthoDB" id="2113341at2759"/>
<keyword evidence="22" id="KW-1185">Reference proteome</keyword>
<evidence type="ECO:0000256" key="8">
    <source>
        <dbReference type="ARBA" id="ARBA00022837"/>
    </source>
</evidence>
<dbReference type="FunFam" id="1.10.520.10:FF:000001">
    <property type="entry name" value="Peroxidase"/>
    <property type="match status" value="1"/>
</dbReference>
<dbReference type="GO" id="GO:0046872">
    <property type="term" value="F:metal ion binding"/>
    <property type="evidence" value="ECO:0007669"/>
    <property type="project" value="UniProtKB-UniRule"/>
</dbReference>
<dbReference type="GO" id="GO:0005576">
    <property type="term" value="C:extracellular region"/>
    <property type="evidence" value="ECO:0007669"/>
    <property type="project" value="UniProtKB-SubCell"/>
</dbReference>
<evidence type="ECO:0000256" key="17">
    <source>
        <dbReference type="PIRSR" id="PIRSR600823-5"/>
    </source>
</evidence>
<dbReference type="GO" id="GO:0042744">
    <property type="term" value="P:hydrogen peroxide catabolic process"/>
    <property type="evidence" value="ECO:0007669"/>
    <property type="project" value="UniProtKB-KW"/>
</dbReference>
<evidence type="ECO:0000256" key="1">
    <source>
        <dbReference type="ARBA" id="ARBA00000189"/>
    </source>
</evidence>
<keyword evidence="11 17" id="KW-1015">Disulfide bond</keyword>
<feature type="disulfide bond" evidence="17">
    <location>
        <begin position="118"/>
        <end position="313"/>
    </location>
</feature>
<keyword evidence="18" id="KW-0732">Signal</keyword>
<gene>
    <name evidence="21" type="ORF">SASPL_148703</name>
</gene>
<evidence type="ECO:0000313" key="22">
    <source>
        <dbReference type="Proteomes" id="UP000298416"/>
    </source>
</evidence>
<evidence type="ECO:0000259" key="20">
    <source>
        <dbReference type="PROSITE" id="PS50873"/>
    </source>
</evidence>
<feature type="binding site" description="axial binding residue" evidence="15">
    <location>
        <position position="189"/>
    </location>
    <ligand>
        <name>heme b</name>
        <dbReference type="ChEBI" id="CHEBI:60344"/>
    </ligand>
    <ligandPart>
        <name>Fe</name>
        <dbReference type="ChEBI" id="CHEBI:18248"/>
    </ligandPart>
</feature>
<dbReference type="AlphaFoldDB" id="A0A8X8Z3M5"/>
<dbReference type="Gene3D" id="1.10.520.10">
    <property type="match status" value="1"/>
</dbReference>
<keyword evidence="10 15" id="KW-0408">Iron</keyword>
<keyword evidence="18" id="KW-0964">Secreted</keyword>
<keyword evidence="12" id="KW-0325">Glycoprotein</keyword>
<comment type="catalytic activity">
    <reaction evidence="1 18">
        <text>2 a phenolic donor + H2O2 = 2 a phenolic radical donor + 2 H2O</text>
        <dbReference type="Rhea" id="RHEA:56136"/>
        <dbReference type="ChEBI" id="CHEBI:15377"/>
        <dbReference type="ChEBI" id="CHEBI:16240"/>
        <dbReference type="ChEBI" id="CHEBI:139520"/>
        <dbReference type="ChEBI" id="CHEBI:139521"/>
        <dbReference type="EC" id="1.11.1.7"/>
    </reaction>
</comment>
<evidence type="ECO:0000256" key="2">
    <source>
        <dbReference type="ARBA" id="ARBA00002322"/>
    </source>
</evidence>
<feature type="disulfide bond" evidence="17">
    <location>
        <begin position="66"/>
        <end position="71"/>
    </location>
</feature>
<comment type="similarity">
    <text evidence="3">Belongs to the peroxidase family. Ascorbate peroxidase subfamily.</text>
</comment>
<evidence type="ECO:0000256" key="10">
    <source>
        <dbReference type="ARBA" id="ARBA00023004"/>
    </source>
</evidence>
<comment type="subcellular location">
    <subcellularLocation>
        <location evidence="18">Secreted</location>
    </subcellularLocation>
</comment>
<keyword evidence="7 15" id="KW-0479">Metal-binding</keyword>
<dbReference type="PROSITE" id="PS50873">
    <property type="entry name" value="PEROXIDASE_4"/>
    <property type="match status" value="1"/>
</dbReference>
<evidence type="ECO:0000256" key="18">
    <source>
        <dbReference type="RuleBase" id="RU362060"/>
    </source>
</evidence>
<feature type="binding site" evidence="15">
    <location>
        <position position="70"/>
    </location>
    <ligand>
        <name>Ca(2+)</name>
        <dbReference type="ChEBI" id="CHEBI:29108"/>
        <label>1</label>
    </ligand>
</feature>
<dbReference type="PROSITE" id="PS00435">
    <property type="entry name" value="PEROXIDASE_1"/>
    <property type="match status" value="1"/>
</dbReference>
<comment type="similarity">
    <text evidence="18">Belongs to the peroxidase family. Classical plant (class III) peroxidase subfamily.</text>
</comment>
<reference evidence="21" key="1">
    <citation type="submission" date="2018-01" db="EMBL/GenBank/DDBJ databases">
        <authorList>
            <person name="Mao J.F."/>
        </authorList>
    </citation>
    <scope>NUCLEOTIDE SEQUENCE</scope>
    <source>
        <strain evidence="21">Huo1</strain>
        <tissue evidence="21">Leaf</tissue>
    </source>
</reference>
<dbReference type="EMBL" id="PNBA02000019">
    <property type="protein sequence ID" value="KAG6390957.1"/>
    <property type="molecule type" value="Genomic_DNA"/>
</dbReference>
<feature type="disulfide bond" evidence="17">
    <location>
        <begin position="33"/>
        <end position="112"/>
    </location>
</feature>
<dbReference type="FunFam" id="1.10.420.10:FF:000006">
    <property type="entry name" value="Peroxidase"/>
    <property type="match status" value="1"/>
</dbReference>
<dbReference type="InterPro" id="IPR002016">
    <property type="entry name" value="Haem_peroxidase"/>
</dbReference>
<evidence type="ECO:0000256" key="15">
    <source>
        <dbReference type="PIRSR" id="PIRSR600823-3"/>
    </source>
</evidence>
<protein>
    <recommendedName>
        <fullName evidence="4 18">Peroxidase</fullName>
        <ecNumber evidence="4 18">1.11.1.7</ecNumber>
    </recommendedName>
</protein>
<dbReference type="PRINTS" id="PR00458">
    <property type="entry name" value="PEROXIDASE"/>
</dbReference>
<dbReference type="InterPro" id="IPR010255">
    <property type="entry name" value="Haem_peroxidase_sf"/>
</dbReference>
<evidence type="ECO:0000256" key="7">
    <source>
        <dbReference type="ARBA" id="ARBA00022723"/>
    </source>
</evidence>
<feature type="chain" id="PRO_5036519155" description="Peroxidase" evidence="18">
    <location>
        <begin position="24"/>
        <end position="317"/>
    </location>
</feature>
<organism evidence="21">
    <name type="scientific">Salvia splendens</name>
    <name type="common">Scarlet sage</name>
    <dbReference type="NCBI Taxonomy" id="180675"/>
    <lineage>
        <taxon>Eukaryota</taxon>
        <taxon>Viridiplantae</taxon>
        <taxon>Streptophyta</taxon>
        <taxon>Embryophyta</taxon>
        <taxon>Tracheophyta</taxon>
        <taxon>Spermatophyta</taxon>
        <taxon>Magnoliopsida</taxon>
        <taxon>eudicotyledons</taxon>
        <taxon>Gunneridae</taxon>
        <taxon>Pentapetalae</taxon>
        <taxon>asterids</taxon>
        <taxon>lamiids</taxon>
        <taxon>Lamiales</taxon>
        <taxon>Lamiaceae</taxon>
        <taxon>Nepetoideae</taxon>
        <taxon>Mentheae</taxon>
        <taxon>Salviinae</taxon>
        <taxon>Salvia</taxon>
        <taxon>Salvia subgen. Calosphace</taxon>
        <taxon>core Calosphace</taxon>
    </lineage>
</organism>
<feature type="binding site" evidence="15">
    <location>
        <position position="86"/>
    </location>
    <ligand>
        <name>Ca(2+)</name>
        <dbReference type="ChEBI" id="CHEBI:29108"/>
        <label>1</label>
    </ligand>
</feature>
<feature type="binding site" evidence="15">
    <location>
        <position position="65"/>
    </location>
    <ligand>
        <name>Ca(2+)</name>
        <dbReference type="ChEBI" id="CHEBI:29108"/>
        <label>1</label>
    </ligand>
</feature>
<keyword evidence="5 18" id="KW-0575">Peroxidase</keyword>
<dbReference type="PRINTS" id="PR00461">
    <property type="entry name" value="PLPEROXIDASE"/>
</dbReference>
<dbReference type="GO" id="GO:0140825">
    <property type="term" value="F:lactoperoxidase activity"/>
    <property type="evidence" value="ECO:0007669"/>
    <property type="project" value="UniProtKB-EC"/>
</dbReference>
<evidence type="ECO:0000313" key="21">
    <source>
        <dbReference type="EMBL" id="KAG6390957.1"/>
    </source>
</evidence>
<dbReference type="GO" id="GO:0006979">
    <property type="term" value="P:response to oxidative stress"/>
    <property type="evidence" value="ECO:0007669"/>
    <property type="project" value="UniProtKB-UniRule"/>
</dbReference>
<comment type="cofactor">
    <cofactor evidence="15 18">
        <name>heme b</name>
        <dbReference type="ChEBI" id="CHEBI:60344"/>
    </cofactor>
    <text evidence="15 18">Binds 1 heme b (iron(II)-protoporphyrin IX) group per subunit.</text>
</comment>
<dbReference type="SUPFAM" id="SSF48113">
    <property type="entry name" value="Heme-dependent peroxidases"/>
    <property type="match status" value="1"/>
</dbReference>
<feature type="site" description="Transition state stabilizer" evidence="16">
    <location>
        <position position="60"/>
    </location>
</feature>
<evidence type="ECO:0000256" key="6">
    <source>
        <dbReference type="ARBA" id="ARBA00022617"/>
    </source>
</evidence>
<sequence length="317" mass="34337">MNISMAFGATMLIIVSYVAMGSALSMNRYDVSCPNVEAIVAKVVTDATSRDKTVPATLLRMHFHDCFIRGCDGSILLESRGGNKAERDAPPNKSLHAFYVIEAAKRAVEAVCPAVVSCADILAFAARDAVVLSGGPRWEVPKGRKDGRTSKASETSTLPSPLFNVSQLEKSFALRGLSPQELVALIGAHTLGFAHCSSFEKRIRNFNSTHYVDPTIRPSFAGALRGACPLKNKAPNAGVAMDPSSTTFDTNHYKLILNRQALFASDQSLLTAPQTKALVYKFATSKRDFHTAFAKAMIKMSSLNGGQEIRKDCRFVN</sequence>
<keyword evidence="9 18" id="KW-0560">Oxidoreductase</keyword>
<reference evidence="21" key="2">
    <citation type="submission" date="2020-08" db="EMBL/GenBank/DDBJ databases">
        <title>Plant Genome Project.</title>
        <authorList>
            <person name="Zhang R.-G."/>
        </authorList>
    </citation>
    <scope>NUCLEOTIDE SEQUENCE</scope>
    <source>
        <strain evidence="21">Huo1</strain>
        <tissue evidence="21">Leaf</tissue>
    </source>
</reference>
<evidence type="ECO:0000256" key="12">
    <source>
        <dbReference type="ARBA" id="ARBA00023180"/>
    </source>
</evidence>
<feature type="binding site" evidence="15">
    <location>
        <position position="249"/>
    </location>
    <ligand>
        <name>Ca(2+)</name>
        <dbReference type="ChEBI" id="CHEBI:29108"/>
        <label>2</label>
    </ligand>
</feature>
<evidence type="ECO:0000256" key="16">
    <source>
        <dbReference type="PIRSR" id="PIRSR600823-4"/>
    </source>
</evidence>
<feature type="binding site" evidence="14">
    <location>
        <position position="159"/>
    </location>
    <ligand>
        <name>substrate</name>
    </ligand>
</feature>
<dbReference type="CDD" id="cd00693">
    <property type="entry name" value="secretory_peroxidase"/>
    <property type="match status" value="1"/>
</dbReference>
<feature type="binding site" evidence="15">
    <location>
        <position position="74"/>
    </location>
    <ligand>
        <name>Ca(2+)</name>
        <dbReference type="ChEBI" id="CHEBI:29108"/>
        <label>1</label>
    </ligand>
</feature>
<dbReference type="Pfam" id="PF00141">
    <property type="entry name" value="peroxidase"/>
    <property type="match status" value="1"/>
</dbReference>
<keyword evidence="6 18" id="KW-0349">Heme</keyword>
<dbReference type="EC" id="1.11.1.7" evidence="4 18"/>
<evidence type="ECO:0000256" key="13">
    <source>
        <dbReference type="PIRSR" id="PIRSR600823-1"/>
    </source>
</evidence>
<feature type="domain" description="Plant heme peroxidase family profile" evidence="20">
    <location>
        <begin position="23"/>
        <end position="317"/>
    </location>
</feature>
<keyword evidence="18" id="KW-0376">Hydrogen peroxide</keyword>
<keyword evidence="8 15" id="KW-0106">Calcium</keyword>
<proteinExistence type="inferred from homology"/>
<feature type="compositionally biased region" description="Basic and acidic residues" evidence="19">
    <location>
        <begin position="139"/>
        <end position="151"/>
    </location>
</feature>
<comment type="caution">
    <text evidence="21">The sequence shown here is derived from an EMBL/GenBank/DDBJ whole genome shotgun (WGS) entry which is preliminary data.</text>
</comment>
<dbReference type="PANTHER" id="PTHR31235">
    <property type="entry name" value="PEROXIDASE 25-RELATED"/>
    <property type="match status" value="1"/>
</dbReference>
<feature type="binding site" evidence="15">
    <location>
        <position position="242"/>
    </location>
    <ligand>
        <name>Ca(2+)</name>
        <dbReference type="ChEBI" id="CHEBI:29108"/>
        <label>2</label>
    </ligand>
</feature>
<evidence type="ECO:0000256" key="4">
    <source>
        <dbReference type="ARBA" id="ARBA00012313"/>
    </source>
</evidence>
<dbReference type="Gene3D" id="1.10.420.10">
    <property type="entry name" value="Peroxidase, domain 2"/>
    <property type="match status" value="1"/>
</dbReference>
<accession>A0A8X8Z3M5</accession>